<dbReference type="EMBL" id="RYZW01000086">
    <property type="protein sequence ID" value="TDZ49875.1"/>
    <property type="molecule type" value="Genomic_DNA"/>
</dbReference>
<evidence type="ECO:0000313" key="2">
    <source>
        <dbReference type="EMBL" id="TDZ49875.1"/>
    </source>
</evidence>
<dbReference type="Proteomes" id="UP000295703">
    <property type="component" value="Unassembled WGS sequence"/>
</dbReference>
<proteinExistence type="predicted"/>
<comment type="caution">
    <text evidence="2">The sequence shown here is derived from an EMBL/GenBank/DDBJ whole genome shotgun (WGS) entry which is preliminary data.</text>
</comment>
<feature type="chain" id="PRO_5020978476" evidence="1">
    <location>
        <begin position="20"/>
        <end position="134"/>
    </location>
</feature>
<evidence type="ECO:0000313" key="3">
    <source>
        <dbReference type="Proteomes" id="UP000295703"/>
    </source>
</evidence>
<organism evidence="2 3">
    <name type="scientific">Colletotrichum trifolii</name>
    <dbReference type="NCBI Taxonomy" id="5466"/>
    <lineage>
        <taxon>Eukaryota</taxon>
        <taxon>Fungi</taxon>
        <taxon>Dikarya</taxon>
        <taxon>Ascomycota</taxon>
        <taxon>Pezizomycotina</taxon>
        <taxon>Sordariomycetes</taxon>
        <taxon>Hypocreomycetidae</taxon>
        <taxon>Glomerellales</taxon>
        <taxon>Glomerellaceae</taxon>
        <taxon>Colletotrichum</taxon>
        <taxon>Colletotrichum orbiculare species complex</taxon>
    </lineage>
</organism>
<name>A0A4R8R173_COLTR</name>
<dbReference type="AlphaFoldDB" id="A0A4R8R173"/>
<feature type="signal peptide" evidence="1">
    <location>
        <begin position="1"/>
        <end position="19"/>
    </location>
</feature>
<keyword evidence="1" id="KW-0732">Signal</keyword>
<keyword evidence="3" id="KW-1185">Reference proteome</keyword>
<accession>A0A4R8R173</accession>
<sequence>MKLSTILAAATLFASGVYSAPDDKELVARLSCYDCRYKNWIDGRCTGGCLLGEEKWGSGGQNCKGCPGGCPAAYASEMDGASVASPKRLRSSKRGCSTIPRNLKRKAAPVPLRTFSRLVQTEESSVCCFSNIRL</sequence>
<evidence type="ECO:0000256" key="1">
    <source>
        <dbReference type="SAM" id="SignalP"/>
    </source>
</evidence>
<gene>
    <name evidence="2" type="ORF">CTRI78_v007774</name>
</gene>
<reference evidence="2 3" key="1">
    <citation type="submission" date="2018-12" db="EMBL/GenBank/DDBJ databases">
        <title>Genome sequence and assembly of Colletotrichum trifolii.</title>
        <authorList>
            <person name="Gan P."/>
            <person name="Shirasu K."/>
        </authorList>
    </citation>
    <scope>NUCLEOTIDE SEQUENCE [LARGE SCALE GENOMIC DNA]</scope>
    <source>
        <strain evidence="2 3">543-2</strain>
    </source>
</reference>
<protein>
    <submittedName>
        <fullName evidence="2">Uncharacterized protein</fullName>
    </submittedName>
</protein>